<feature type="transmembrane region" description="Helical" evidence="1">
    <location>
        <begin position="104"/>
        <end position="121"/>
    </location>
</feature>
<name>A0ABU2YG77_9FLAO</name>
<dbReference type="EMBL" id="JAVRIA010000001">
    <property type="protein sequence ID" value="MDT0557161.1"/>
    <property type="molecule type" value="Genomic_DNA"/>
</dbReference>
<keyword evidence="1" id="KW-1133">Transmembrane helix</keyword>
<keyword evidence="3" id="KW-1185">Reference proteome</keyword>
<keyword evidence="1" id="KW-0472">Membrane</keyword>
<feature type="transmembrane region" description="Helical" evidence="1">
    <location>
        <begin position="71"/>
        <end position="92"/>
    </location>
</feature>
<feature type="transmembrane region" description="Helical" evidence="1">
    <location>
        <begin position="41"/>
        <end position="59"/>
    </location>
</feature>
<protein>
    <submittedName>
        <fullName evidence="2">DUF5367 family protein</fullName>
    </submittedName>
</protein>
<sequence>MISKNLFSIACGILVWILGVSFYLLSFYVPILENPELQSNIALALGIIPSSYIGTYLFYTKSYIKPSKLGLTFVMVATLLDVIITVPVFIIPNGGSYSEFFGDPMFYTIVVEFYFIVYYFGKHLTNKKIKA</sequence>
<reference evidence="2 3" key="1">
    <citation type="submission" date="2023-09" db="EMBL/GenBank/DDBJ databases">
        <authorList>
            <person name="Rey-Velasco X."/>
        </authorList>
    </citation>
    <scope>NUCLEOTIDE SEQUENCE [LARGE SCALE GENOMIC DNA]</scope>
    <source>
        <strain evidence="2 3">W332</strain>
    </source>
</reference>
<evidence type="ECO:0000313" key="3">
    <source>
        <dbReference type="Proteomes" id="UP001259492"/>
    </source>
</evidence>
<feature type="transmembrane region" description="Helical" evidence="1">
    <location>
        <begin position="7"/>
        <end position="29"/>
    </location>
</feature>
<dbReference type="Proteomes" id="UP001259492">
    <property type="component" value="Unassembled WGS sequence"/>
</dbReference>
<proteinExistence type="predicted"/>
<dbReference type="RefSeq" id="WP_311425933.1">
    <property type="nucleotide sequence ID" value="NZ_JAVRIA010000001.1"/>
</dbReference>
<comment type="caution">
    <text evidence="2">The sequence shown here is derived from an EMBL/GenBank/DDBJ whole genome shotgun (WGS) entry which is preliminary data.</text>
</comment>
<accession>A0ABU2YG77</accession>
<evidence type="ECO:0000313" key="2">
    <source>
        <dbReference type="EMBL" id="MDT0557161.1"/>
    </source>
</evidence>
<keyword evidence="1" id="KW-0812">Transmembrane</keyword>
<evidence type="ECO:0000256" key="1">
    <source>
        <dbReference type="SAM" id="Phobius"/>
    </source>
</evidence>
<organism evidence="2 3">
    <name type="scientific">Microcosmobacter mediterraneus</name>
    <dbReference type="NCBI Taxonomy" id="3075607"/>
    <lineage>
        <taxon>Bacteria</taxon>
        <taxon>Pseudomonadati</taxon>
        <taxon>Bacteroidota</taxon>
        <taxon>Flavobacteriia</taxon>
        <taxon>Flavobacteriales</taxon>
        <taxon>Flavobacteriaceae</taxon>
        <taxon>Microcosmobacter</taxon>
    </lineage>
</organism>
<gene>
    <name evidence="2" type="ORF">RM697_00790</name>
</gene>